<dbReference type="Gene3D" id="1.10.238.10">
    <property type="entry name" value="EF-hand"/>
    <property type="match status" value="1"/>
</dbReference>
<dbReference type="KEGG" id="tva:4769450"/>
<evidence type="ECO:0000313" key="10">
    <source>
        <dbReference type="Proteomes" id="UP000001542"/>
    </source>
</evidence>
<dbReference type="PROSITE" id="PS50294">
    <property type="entry name" value="WD_REPEATS_REGION"/>
    <property type="match status" value="1"/>
</dbReference>
<evidence type="ECO:0000313" key="9">
    <source>
        <dbReference type="EMBL" id="EAY11496.1"/>
    </source>
</evidence>
<dbReference type="eggNOG" id="ENOG502QQ05">
    <property type="taxonomic scope" value="Eukaryota"/>
</dbReference>
<dbReference type="InterPro" id="IPR002048">
    <property type="entry name" value="EF_hand_dom"/>
</dbReference>
<dbReference type="STRING" id="5722.A2E799"/>
<evidence type="ECO:0000259" key="8">
    <source>
        <dbReference type="PROSITE" id="PS50222"/>
    </source>
</evidence>
<feature type="region of interest" description="Disordered" evidence="7">
    <location>
        <begin position="904"/>
        <end position="939"/>
    </location>
</feature>
<name>A2E799_TRIV3</name>
<accession>A2E799</accession>
<evidence type="ECO:0000256" key="4">
    <source>
        <dbReference type="ARBA" id="ARBA00023273"/>
    </source>
</evidence>
<dbReference type="OrthoDB" id="4899631at2759"/>
<dbReference type="SUPFAM" id="SSF50998">
    <property type="entry name" value="Quinoprotein alcohol dehydrogenase-like"/>
    <property type="match status" value="1"/>
</dbReference>
<dbReference type="SUPFAM" id="SSF50978">
    <property type="entry name" value="WD40 repeat-like"/>
    <property type="match status" value="1"/>
</dbReference>
<dbReference type="Pfam" id="PF00400">
    <property type="entry name" value="WD40"/>
    <property type="match status" value="3"/>
</dbReference>
<dbReference type="InterPro" id="IPR001680">
    <property type="entry name" value="WD40_rpt"/>
</dbReference>
<evidence type="ECO:0000256" key="7">
    <source>
        <dbReference type="SAM" id="MobiDB-lite"/>
    </source>
</evidence>
<keyword evidence="3" id="KW-0677">Repeat</keyword>
<comment type="subcellular location">
    <subcellularLocation>
        <location evidence="1">Cell projection</location>
        <location evidence="1">Cilium</location>
    </subcellularLocation>
</comment>
<reference evidence="9" key="1">
    <citation type="submission" date="2006-10" db="EMBL/GenBank/DDBJ databases">
        <authorList>
            <person name="Amadeo P."/>
            <person name="Zhao Q."/>
            <person name="Wortman J."/>
            <person name="Fraser-Liggett C."/>
            <person name="Carlton J."/>
        </authorList>
    </citation>
    <scope>NUCLEOTIDE SEQUENCE</scope>
    <source>
        <strain evidence="9">G3</strain>
    </source>
</reference>
<dbReference type="OMA" id="YYAQIRA"/>
<dbReference type="GO" id="GO:0031514">
    <property type="term" value="C:motile cilium"/>
    <property type="evidence" value="ECO:0000318"/>
    <property type="project" value="GO_Central"/>
</dbReference>
<keyword evidence="4" id="KW-0966">Cell projection</keyword>
<dbReference type="EMBL" id="DS113318">
    <property type="protein sequence ID" value="EAY11496.1"/>
    <property type="molecule type" value="Genomic_DNA"/>
</dbReference>
<dbReference type="InterPro" id="IPR015943">
    <property type="entry name" value="WD40/YVTN_repeat-like_dom_sf"/>
</dbReference>
<dbReference type="VEuPathDB" id="TrichDB:TVAGG3_0283650"/>
<dbReference type="InterPro" id="IPR011992">
    <property type="entry name" value="EF-hand-dom_pair"/>
</dbReference>
<evidence type="ECO:0000256" key="1">
    <source>
        <dbReference type="ARBA" id="ARBA00004138"/>
    </source>
</evidence>
<dbReference type="AlphaFoldDB" id="A2E799"/>
<dbReference type="SMART" id="SM00320">
    <property type="entry name" value="WD40"/>
    <property type="match status" value="10"/>
</dbReference>
<evidence type="ECO:0000256" key="3">
    <source>
        <dbReference type="ARBA" id="ARBA00022737"/>
    </source>
</evidence>
<dbReference type="InterPro" id="IPR050630">
    <property type="entry name" value="WD_repeat_EMAP"/>
</dbReference>
<dbReference type="SMR" id="A2E799"/>
<dbReference type="Proteomes" id="UP000001542">
    <property type="component" value="Unassembled WGS sequence"/>
</dbReference>
<dbReference type="SUPFAM" id="SSF47473">
    <property type="entry name" value="EF-hand"/>
    <property type="match status" value="1"/>
</dbReference>
<dbReference type="RefSeq" id="XP_001323719.1">
    <property type="nucleotide sequence ID" value="XM_001323684.1"/>
</dbReference>
<feature type="repeat" description="WD" evidence="6">
    <location>
        <begin position="357"/>
        <end position="390"/>
    </location>
</feature>
<dbReference type="PROSITE" id="PS50082">
    <property type="entry name" value="WD_REPEATS_2"/>
    <property type="match status" value="2"/>
</dbReference>
<dbReference type="VEuPathDB" id="TrichDB:TVAG_248630"/>
<evidence type="ECO:0000256" key="2">
    <source>
        <dbReference type="ARBA" id="ARBA00022574"/>
    </source>
</evidence>
<dbReference type="Gene3D" id="2.130.10.10">
    <property type="entry name" value="YVTN repeat-like/Quinoprotein amine dehydrogenase"/>
    <property type="match status" value="3"/>
</dbReference>
<evidence type="ECO:0000256" key="6">
    <source>
        <dbReference type="PROSITE-ProRule" id="PRU00221"/>
    </source>
</evidence>
<reference evidence="9" key="2">
    <citation type="journal article" date="2007" name="Science">
        <title>Draft genome sequence of the sexually transmitted pathogen Trichomonas vaginalis.</title>
        <authorList>
            <person name="Carlton J.M."/>
            <person name="Hirt R.P."/>
            <person name="Silva J.C."/>
            <person name="Delcher A.L."/>
            <person name="Schatz M."/>
            <person name="Zhao Q."/>
            <person name="Wortman J.R."/>
            <person name="Bidwell S.L."/>
            <person name="Alsmark U.C.M."/>
            <person name="Besteiro S."/>
            <person name="Sicheritz-Ponten T."/>
            <person name="Noel C.J."/>
            <person name="Dacks J.B."/>
            <person name="Foster P.G."/>
            <person name="Simillion C."/>
            <person name="Van de Peer Y."/>
            <person name="Miranda-Saavedra D."/>
            <person name="Barton G.J."/>
            <person name="Westrop G.D."/>
            <person name="Mueller S."/>
            <person name="Dessi D."/>
            <person name="Fiori P.L."/>
            <person name="Ren Q."/>
            <person name="Paulsen I."/>
            <person name="Zhang H."/>
            <person name="Bastida-Corcuera F.D."/>
            <person name="Simoes-Barbosa A."/>
            <person name="Brown M.T."/>
            <person name="Hayes R.D."/>
            <person name="Mukherjee M."/>
            <person name="Okumura C.Y."/>
            <person name="Schneider R."/>
            <person name="Smith A.J."/>
            <person name="Vanacova S."/>
            <person name="Villalvazo M."/>
            <person name="Haas B.J."/>
            <person name="Pertea M."/>
            <person name="Feldblyum T.V."/>
            <person name="Utterback T.R."/>
            <person name="Shu C.L."/>
            <person name="Osoegawa K."/>
            <person name="de Jong P.J."/>
            <person name="Hrdy I."/>
            <person name="Horvathova L."/>
            <person name="Zubacova Z."/>
            <person name="Dolezal P."/>
            <person name="Malik S.B."/>
            <person name="Logsdon J.M. Jr."/>
            <person name="Henze K."/>
            <person name="Gupta A."/>
            <person name="Wang C.C."/>
            <person name="Dunne R.L."/>
            <person name="Upcroft J.A."/>
            <person name="Upcroft P."/>
            <person name="White O."/>
            <person name="Salzberg S.L."/>
            <person name="Tang P."/>
            <person name="Chiu C.-H."/>
            <person name="Lee Y.-S."/>
            <person name="Embley T.M."/>
            <person name="Coombs G.H."/>
            <person name="Mottram J.C."/>
            <person name="Tachezy J."/>
            <person name="Fraser-Liggett C.M."/>
            <person name="Johnson P.J."/>
        </authorList>
    </citation>
    <scope>NUCLEOTIDE SEQUENCE [LARGE SCALE GENOMIC DNA]</scope>
    <source>
        <strain evidence="9">G3</strain>
    </source>
</reference>
<evidence type="ECO:0000256" key="5">
    <source>
        <dbReference type="ARBA" id="ARBA00040994"/>
    </source>
</evidence>
<dbReference type="InParanoid" id="A2E799"/>
<dbReference type="GO" id="GO:0005509">
    <property type="term" value="F:calcium ion binding"/>
    <property type="evidence" value="ECO:0007669"/>
    <property type="project" value="InterPro"/>
</dbReference>
<dbReference type="InterPro" id="IPR011047">
    <property type="entry name" value="Quinoprotein_ADH-like_sf"/>
</dbReference>
<dbReference type="InterPro" id="IPR036322">
    <property type="entry name" value="WD40_repeat_dom_sf"/>
</dbReference>
<sequence>MSTRPLEQSALSLEWVLGANTSIINGVIDLTDDTRKCFFYPTAHTGIILNTENNTQTLLSGHRHTITAVAATVDKAFIATGDTGDQSALIVWDSRTAVPVFTKFNPHPQGLCACAFSQKGNYIATLSSNETPQHLAIWNCTTVSDDPEPVALIEIPFPDQMKCIQFNPRDETQIVTNGAQTIIFWQWNPATTEISYYAPAVSSRELKKPIGNLIYSRYLSENDDVILSTSEGSVVHMVRDPFALHQGLDAEHKPVKVIGLHKSAVTTLEIHNNYIVTGGADGIVKFYDFQFRLIAWFEEIKNGPITSISFANTSMPNDREKFSCQPFIVATATAAVLRLTDQVCFDVTGAHQPEILLRNHTGNVKAIAVNPNDGRVVTGSDKGELIQWDIVNHLAVNRVVMDKLQVSALRYDPCEDFLAVGFTNGSISVVTTENFDEVYQQRIAKGVSITDIQYSADSSFLACTLSDNTLALFRSLDKLSPTTPMISQGADDDKVQMTTIQQDMKKWEYVGRHRSHWEPITGLAFIGQGTQESPFRLFTIGKDRRVVEYDYATSAYLDGVKLKMETKVEMTAKPTTFAWTLKDNRPFFVVANTEGKLRLWNGMTMICRSTTLAPSFGGDIVHMQFVETGRPAIVYATDSCILGLVLYPLTGNPNESMGLIAHPTQISRLVMSRDESRVLVTSGVDNYIGIFTCHPEHLEASALLASREGDPFIAMLEGGQDGQLYQEIVDYFYSSMLRVQGKLTDKPHEIPQVVPISEVVPLLCALGFYPTQYEAELIKNEIYYSKYLETNKETEFVDFQTFLRLFLNHRPVVPPSLDDIEHAFKVLGADEQGLLSVKDLFNILQSSGETMPIADIEKCIQTLVGDELPSHLNAYEFVENVLGLISGEEEDYNEIATGTDSANATMSATSIGNGQPPSANSNAPRATFANIETGTSKPM</sequence>
<keyword evidence="10" id="KW-1185">Reference proteome</keyword>
<protein>
    <recommendedName>
        <fullName evidence="5">Cilia- and flagella-associated protein 251</fullName>
    </recommendedName>
</protein>
<feature type="repeat" description="WD" evidence="6">
    <location>
        <begin position="258"/>
        <end position="290"/>
    </location>
</feature>
<dbReference type="PROSITE" id="PS50222">
    <property type="entry name" value="EF_HAND_2"/>
    <property type="match status" value="1"/>
</dbReference>
<gene>
    <name evidence="9" type="ORF">TVAG_248630</name>
</gene>
<keyword evidence="2 6" id="KW-0853">WD repeat</keyword>
<dbReference type="PANTHER" id="PTHR13720">
    <property type="entry name" value="WD-40 REPEAT PROTEIN"/>
    <property type="match status" value="1"/>
</dbReference>
<dbReference type="PANTHER" id="PTHR13720:SF13">
    <property type="entry name" value="CILIA- AND FLAGELLA-ASSOCIATED PROTEIN 251"/>
    <property type="match status" value="1"/>
</dbReference>
<proteinExistence type="predicted"/>
<feature type="domain" description="EF-hand" evidence="8">
    <location>
        <begin position="815"/>
        <end position="850"/>
    </location>
</feature>
<organism evidence="9 10">
    <name type="scientific">Trichomonas vaginalis (strain ATCC PRA-98 / G3)</name>
    <dbReference type="NCBI Taxonomy" id="412133"/>
    <lineage>
        <taxon>Eukaryota</taxon>
        <taxon>Metamonada</taxon>
        <taxon>Parabasalia</taxon>
        <taxon>Trichomonadida</taxon>
        <taxon>Trichomonadidae</taxon>
        <taxon>Trichomonas</taxon>
    </lineage>
</organism>